<proteinExistence type="predicted"/>
<organism evidence="1 2">
    <name type="scientific">Pseudocohnilembus persalinus</name>
    <name type="common">Ciliate</name>
    <dbReference type="NCBI Taxonomy" id="266149"/>
    <lineage>
        <taxon>Eukaryota</taxon>
        <taxon>Sar</taxon>
        <taxon>Alveolata</taxon>
        <taxon>Ciliophora</taxon>
        <taxon>Intramacronucleata</taxon>
        <taxon>Oligohymenophorea</taxon>
        <taxon>Scuticociliatia</taxon>
        <taxon>Philasterida</taxon>
        <taxon>Pseudocohnilembidae</taxon>
        <taxon>Pseudocohnilembus</taxon>
    </lineage>
</organism>
<evidence type="ECO:0000313" key="2">
    <source>
        <dbReference type="Proteomes" id="UP000054937"/>
    </source>
</evidence>
<dbReference type="SUPFAM" id="SSF53474">
    <property type="entry name" value="alpha/beta-Hydrolases"/>
    <property type="match status" value="1"/>
</dbReference>
<dbReference type="OrthoDB" id="430332at2759"/>
<protein>
    <recommendedName>
        <fullName evidence="3">Serine hydrolase FSH domain-containing protein</fullName>
    </recommendedName>
</protein>
<keyword evidence="2" id="KW-1185">Reference proteome</keyword>
<reference evidence="1 2" key="1">
    <citation type="journal article" date="2015" name="Sci. Rep.">
        <title>Genome of the facultative scuticociliatosis pathogen Pseudocohnilembus persalinus provides insight into its virulence through horizontal gene transfer.</title>
        <authorList>
            <person name="Xiong J."/>
            <person name="Wang G."/>
            <person name="Cheng J."/>
            <person name="Tian M."/>
            <person name="Pan X."/>
            <person name="Warren A."/>
            <person name="Jiang C."/>
            <person name="Yuan D."/>
            <person name="Miao W."/>
        </authorList>
    </citation>
    <scope>NUCLEOTIDE SEQUENCE [LARGE SCALE GENOMIC DNA]</scope>
    <source>
        <strain evidence="1">36N120E</strain>
    </source>
</reference>
<gene>
    <name evidence="1" type="ORF">PPERSA_01784</name>
</gene>
<dbReference type="Gene3D" id="3.40.50.1820">
    <property type="entry name" value="alpha/beta hydrolase"/>
    <property type="match status" value="1"/>
</dbReference>
<sequence>MFSSAGHYALEYQQNVKQLFMISPFGIQDPQSKKDNIQKMIMNDNVIHYVMQDHNEVSKRTDSIMSLPVSSERCMTTLLKFPEMTAFDPLENQINKLNIPVNFYFGENDWMEQDAAKKLINQKLVNGTFNIISNASHNISFQNPEELAHLILKQSKILNEKQQQY</sequence>
<evidence type="ECO:0000313" key="1">
    <source>
        <dbReference type="EMBL" id="KRX08323.1"/>
    </source>
</evidence>
<dbReference type="EMBL" id="LDAU01000066">
    <property type="protein sequence ID" value="KRX08323.1"/>
    <property type="molecule type" value="Genomic_DNA"/>
</dbReference>
<comment type="caution">
    <text evidence="1">The sequence shown here is derived from an EMBL/GenBank/DDBJ whole genome shotgun (WGS) entry which is preliminary data.</text>
</comment>
<accession>A0A0V0R1D1</accession>
<dbReference type="AlphaFoldDB" id="A0A0V0R1D1"/>
<name>A0A0V0R1D1_PSEPJ</name>
<evidence type="ECO:0008006" key="3">
    <source>
        <dbReference type="Google" id="ProtNLM"/>
    </source>
</evidence>
<dbReference type="InParanoid" id="A0A0V0R1D1"/>
<dbReference type="InterPro" id="IPR029058">
    <property type="entry name" value="AB_hydrolase_fold"/>
</dbReference>
<dbReference type="Proteomes" id="UP000054937">
    <property type="component" value="Unassembled WGS sequence"/>
</dbReference>